<evidence type="ECO:0000313" key="2">
    <source>
        <dbReference type="EMBL" id="SVC85014.1"/>
    </source>
</evidence>
<name>A0A382QHJ6_9ZZZZ</name>
<dbReference type="AlphaFoldDB" id="A0A382QHJ6"/>
<sequence>MRIPAKRFVLLLFMFSSISAQKREETYSFTMKEVLAFKNRIKELEQKDSLNTILIQKLENRIKMFKKELSESRTKNVRLLDENSPVSNKNENQPQIHVGIELIKAVMCQEVDGDIPMGINSTFQSGEKQIYCFSRLNNHYNSSSVVYHSWYYGAQKKAKVRIRIGNGKNQTGISKRIIPAAEAG</sequence>
<dbReference type="EMBL" id="UINC01114599">
    <property type="protein sequence ID" value="SVC85014.1"/>
    <property type="molecule type" value="Genomic_DNA"/>
</dbReference>
<feature type="coiled-coil region" evidence="1">
    <location>
        <begin position="27"/>
        <end position="75"/>
    </location>
</feature>
<proteinExistence type="predicted"/>
<keyword evidence="1" id="KW-0175">Coiled coil</keyword>
<evidence type="ECO:0000256" key="1">
    <source>
        <dbReference type="SAM" id="Coils"/>
    </source>
</evidence>
<protein>
    <submittedName>
        <fullName evidence="2">Uncharacterized protein</fullName>
    </submittedName>
</protein>
<reference evidence="2" key="1">
    <citation type="submission" date="2018-05" db="EMBL/GenBank/DDBJ databases">
        <authorList>
            <person name="Lanie J.A."/>
            <person name="Ng W.-L."/>
            <person name="Kazmierczak K.M."/>
            <person name="Andrzejewski T.M."/>
            <person name="Davidsen T.M."/>
            <person name="Wayne K.J."/>
            <person name="Tettelin H."/>
            <person name="Glass J.I."/>
            <person name="Rusch D."/>
            <person name="Podicherti R."/>
            <person name="Tsui H.-C.T."/>
            <person name="Winkler M.E."/>
        </authorList>
    </citation>
    <scope>NUCLEOTIDE SEQUENCE</scope>
</reference>
<accession>A0A382QHJ6</accession>
<feature type="non-terminal residue" evidence="2">
    <location>
        <position position="184"/>
    </location>
</feature>
<organism evidence="2">
    <name type="scientific">marine metagenome</name>
    <dbReference type="NCBI Taxonomy" id="408172"/>
    <lineage>
        <taxon>unclassified sequences</taxon>
        <taxon>metagenomes</taxon>
        <taxon>ecological metagenomes</taxon>
    </lineage>
</organism>
<gene>
    <name evidence="2" type="ORF">METZ01_LOCUS337868</name>
</gene>